<dbReference type="EMBL" id="UZAH01029993">
    <property type="protein sequence ID" value="VDP08780.1"/>
    <property type="molecule type" value="Genomic_DNA"/>
</dbReference>
<keyword evidence="2" id="KW-1185">Reference proteome</keyword>
<dbReference type="AlphaFoldDB" id="A0A183G6Q8"/>
<evidence type="ECO:0000313" key="1">
    <source>
        <dbReference type="EMBL" id="VDP08780.1"/>
    </source>
</evidence>
<evidence type="ECO:0000313" key="3">
    <source>
        <dbReference type="WBParaSite" id="HPBE_0001740101-mRNA-1"/>
    </source>
</evidence>
<dbReference type="WBParaSite" id="HPBE_0001740101-mRNA-1">
    <property type="protein sequence ID" value="HPBE_0001740101-mRNA-1"/>
    <property type="gene ID" value="HPBE_0001740101"/>
</dbReference>
<gene>
    <name evidence="1" type="ORF">HPBE_LOCUS17400</name>
</gene>
<accession>A0A183G6Q8</accession>
<reference evidence="3" key="2">
    <citation type="submission" date="2019-09" db="UniProtKB">
        <authorList>
            <consortium name="WormBaseParasite"/>
        </authorList>
    </citation>
    <scope>IDENTIFICATION</scope>
</reference>
<accession>A0A3P8AWD9</accession>
<organism evidence="2 3">
    <name type="scientific">Heligmosomoides polygyrus</name>
    <name type="common">Parasitic roundworm</name>
    <dbReference type="NCBI Taxonomy" id="6339"/>
    <lineage>
        <taxon>Eukaryota</taxon>
        <taxon>Metazoa</taxon>
        <taxon>Ecdysozoa</taxon>
        <taxon>Nematoda</taxon>
        <taxon>Chromadorea</taxon>
        <taxon>Rhabditida</taxon>
        <taxon>Rhabditina</taxon>
        <taxon>Rhabditomorpha</taxon>
        <taxon>Strongyloidea</taxon>
        <taxon>Heligmosomidae</taxon>
        <taxon>Heligmosomoides</taxon>
    </lineage>
</organism>
<protein>
    <submittedName>
        <fullName evidence="3">Transposase</fullName>
    </submittedName>
</protein>
<proteinExistence type="predicted"/>
<dbReference type="Proteomes" id="UP000050761">
    <property type="component" value="Unassembled WGS sequence"/>
</dbReference>
<name>A0A183G6Q8_HELPZ</name>
<reference evidence="1 2" key="1">
    <citation type="submission" date="2018-11" db="EMBL/GenBank/DDBJ databases">
        <authorList>
            <consortium name="Pathogen Informatics"/>
        </authorList>
    </citation>
    <scope>NUCLEOTIDE SEQUENCE [LARGE SCALE GENOMIC DNA]</scope>
</reference>
<evidence type="ECO:0000313" key="2">
    <source>
        <dbReference type="Proteomes" id="UP000050761"/>
    </source>
</evidence>
<sequence length="84" mass="9232">MTLTFASTKHRYSVHDVLLDTSVDGVLYKGGIGSDNNNIIGLKQQRTGVIYDAVLRNRPLTKIDWIEQALAEVGLRALYIGDAA</sequence>